<name>A0A6A6P716_9PEZI</name>
<dbReference type="AlphaFoldDB" id="A0A6A6P716"/>
<keyword evidence="10" id="KW-1133">Transmembrane helix</keyword>
<keyword evidence="9" id="KW-0326">Glycosidase</keyword>
<evidence type="ECO:0000256" key="5">
    <source>
        <dbReference type="ARBA" id="ARBA00023157"/>
    </source>
</evidence>
<evidence type="ECO:0000256" key="9">
    <source>
        <dbReference type="RuleBase" id="RU361193"/>
    </source>
</evidence>
<evidence type="ECO:0000256" key="7">
    <source>
        <dbReference type="PIRSR" id="PIRSR601382-2"/>
    </source>
</evidence>
<dbReference type="GO" id="GO:0005509">
    <property type="term" value="F:calcium ion binding"/>
    <property type="evidence" value="ECO:0007669"/>
    <property type="project" value="InterPro"/>
</dbReference>
<proteinExistence type="inferred from homology"/>
<dbReference type="PRINTS" id="PR00747">
    <property type="entry name" value="GLYHDRLASE47"/>
</dbReference>
<feature type="disulfide bond" evidence="8">
    <location>
        <begin position="384"/>
        <end position="413"/>
    </location>
</feature>
<dbReference type="InterPro" id="IPR050749">
    <property type="entry name" value="Glycosyl_Hydrolase_47"/>
</dbReference>
<protein>
    <recommendedName>
        <fullName evidence="9">alpha-1,2-Mannosidase</fullName>
        <ecNumber evidence="9">3.2.1.-</ecNumber>
    </recommendedName>
</protein>
<comment type="cofactor">
    <cofactor evidence="1 7">
        <name>Ca(2+)</name>
        <dbReference type="ChEBI" id="CHEBI:29108"/>
    </cofactor>
</comment>
<organism evidence="11 12">
    <name type="scientific">Lineolata rhizophorae</name>
    <dbReference type="NCBI Taxonomy" id="578093"/>
    <lineage>
        <taxon>Eukaryota</taxon>
        <taxon>Fungi</taxon>
        <taxon>Dikarya</taxon>
        <taxon>Ascomycota</taxon>
        <taxon>Pezizomycotina</taxon>
        <taxon>Dothideomycetes</taxon>
        <taxon>Dothideomycetes incertae sedis</taxon>
        <taxon>Lineolatales</taxon>
        <taxon>Lineolataceae</taxon>
        <taxon>Lineolata</taxon>
    </lineage>
</organism>
<dbReference type="GO" id="GO:0016020">
    <property type="term" value="C:membrane"/>
    <property type="evidence" value="ECO:0007669"/>
    <property type="project" value="InterPro"/>
</dbReference>
<sequence>MAIRRRWSRVALNVVAVAVFFYILYRLRSPGGINGLFGNGPFSTGRFSWAHMPVRNRVESYIPLPQGSPQALPNVQYNFPPESADARALRQQRQAEVKRAFERTWKAYRERAWMADELAPISGGSKNTFGGWAATLIDTLDTLYIMGMEEEFREAVAAVDTVDFSTSTLETINVFETTIRHLGGLLAAFDLSGEPLLLRKAVEVADMLYVAFDTPNRMPITRWNPHVAKHGNPQTANDVALVAEVGSLSMEFTRLAQITGDNKWYDAVARVTLILESQQSKTKLPGMWPVVVDARRPDFATDNSFTLGAMADSVYEYLPKMHALLGGLEPVYQNMYNAAMPICIRNNLFRPMVPDNADIFMSGNVRVQAPTVIAIEPQAQHLVCFAGGMFALGGRLFGLPEHVDIGRRLTDGCIWAYKNSANGIMPEVSHMVMCPREDEGECSWDEAKWKSEVRRRAALGEGDDVDEFIRRGRLPPGFSGIRDKRYILRPEAIESVFILYRITGEPRFQESAWDMFTAIMKSTQSELANAAVTDVTVTTTEGRLPKSDSMESFWTAETLKYFYLIYSDPALISLDEYVLNTEAHPFRRPR</sequence>
<feature type="active site" evidence="6">
    <location>
        <position position="491"/>
    </location>
</feature>
<dbReference type="GO" id="GO:0005975">
    <property type="term" value="P:carbohydrate metabolic process"/>
    <property type="evidence" value="ECO:0007669"/>
    <property type="project" value="InterPro"/>
</dbReference>
<comment type="similarity">
    <text evidence="3 9">Belongs to the glycosyl hydrolase 47 family.</text>
</comment>
<keyword evidence="12" id="KW-1185">Reference proteome</keyword>
<dbReference type="GO" id="GO:0004571">
    <property type="term" value="F:mannosyl-oligosaccharide 1,2-alpha-mannosidase activity"/>
    <property type="evidence" value="ECO:0007669"/>
    <property type="project" value="InterPro"/>
</dbReference>
<dbReference type="PANTHER" id="PTHR11742:SF89">
    <property type="entry name" value="ALPHA-1,2-MANNOSIDASE"/>
    <property type="match status" value="1"/>
</dbReference>
<dbReference type="EC" id="3.2.1.-" evidence="9"/>
<evidence type="ECO:0000256" key="8">
    <source>
        <dbReference type="PIRSR" id="PIRSR601382-3"/>
    </source>
</evidence>
<evidence type="ECO:0000313" key="12">
    <source>
        <dbReference type="Proteomes" id="UP000799766"/>
    </source>
</evidence>
<feature type="binding site" evidence="7">
    <location>
        <position position="581"/>
    </location>
    <ligand>
        <name>Ca(2+)</name>
        <dbReference type="ChEBI" id="CHEBI:29108"/>
    </ligand>
</feature>
<evidence type="ECO:0000256" key="6">
    <source>
        <dbReference type="PIRSR" id="PIRSR601382-1"/>
    </source>
</evidence>
<dbReference type="GO" id="GO:0005783">
    <property type="term" value="C:endoplasmic reticulum"/>
    <property type="evidence" value="ECO:0007669"/>
    <property type="project" value="TreeGrafter"/>
</dbReference>
<dbReference type="Gene3D" id="1.50.10.10">
    <property type="match status" value="1"/>
</dbReference>
<keyword evidence="7" id="KW-0479">Metal-binding</keyword>
<dbReference type="Pfam" id="PF01532">
    <property type="entry name" value="Glyco_hydro_47"/>
    <property type="match status" value="1"/>
</dbReference>
<evidence type="ECO:0000256" key="10">
    <source>
        <dbReference type="SAM" id="Phobius"/>
    </source>
</evidence>
<dbReference type="OrthoDB" id="8118055at2759"/>
<gene>
    <name evidence="11" type="ORF">BDY21DRAFT_317789</name>
</gene>
<dbReference type="PANTHER" id="PTHR11742">
    <property type="entry name" value="MANNOSYL-OLIGOSACCHARIDE ALPHA-1,2-MANNOSIDASE-RELATED"/>
    <property type="match status" value="1"/>
</dbReference>
<dbReference type="SUPFAM" id="SSF48225">
    <property type="entry name" value="Seven-hairpin glycosidases"/>
    <property type="match status" value="1"/>
</dbReference>
<evidence type="ECO:0000313" key="11">
    <source>
        <dbReference type="EMBL" id="KAF2459644.1"/>
    </source>
</evidence>
<dbReference type="InterPro" id="IPR001382">
    <property type="entry name" value="Glyco_hydro_47"/>
</dbReference>
<evidence type="ECO:0000256" key="3">
    <source>
        <dbReference type="ARBA" id="ARBA00007658"/>
    </source>
</evidence>
<reference evidence="11" key="1">
    <citation type="journal article" date="2020" name="Stud. Mycol.">
        <title>101 Dothideomycetes genomes: a test case for predicting lifestyles and emergence of pathogens.</title>
        <authorList>
            <person name="Haridas S."/>
            <person name="Albert R."/>
            <person name="Binder M."/>
            <person name="Bloem J."/>
            <person name="Labutti K."/>
            <person name="Salamov A."/>
            <person name="Andreopoulos B."/>
            <person name="Baker S."/>
            <person name="Barry K."/>
            <person name="Bills G."/>
            <person name="Bluhm B."/>
            <person name="Cannon C."/>
            <person name="Castanera R."/>
            <person name="Culley D."/>
            <person name="Daum C."/>
            <person name="Ezra D."/>
            <person name="Gonzalez J."/>
            <person name="Henrissat B."/>
            <person name="Kuo A."/>
            <person name="Liang C."/>
            <person name="Lipzen A."/>
            <person name="Lutzoni F."/>
            <person name="Magnuson J."/>
            <person name="Mondo S."/>
            <person name="Nolan M."/>
            <person name="Ohm R."/>
            <person name="Pangilinan J."/>
            <person name="Park H.-J."/>
            <person name="Ramirez L."/>
            <person name="Alfaro M."/>
            <person name="Sun H."/>
            <person name="Tritt A."/>
            <person name="Yoshinaga Y."/>
            <person name="Zwiers L.-H."/>
            <person name="Turgeon B."/>
            <person name="Goodwin S."/>
            <person name="Spatafora J."/>
            <person name="Crous P."/>
            <person name="Grigoriev I."/>
        </authorList>
    </citation>
    <scope>NUCLEOTIDE SEQUENCE</scope>
    <source>
        <strain evidence="11">ATCC 16933</strain>
    </source>
</reference>
<keyword evidence="5 8" id="KW-1015">Disulfide bond</keyword>
<comment type="pathway">
    <text evidence="2">Protein modification; protein glycosylation.</text>
</comment>
<keyword evidence="7" id="KW-0106">Calcium</keyword>
<accession>A0A6A6P716</accession>
<feature type="transmembrane region" description="Helical" evidence="10">
    <location>
        <begin position="7"/>
        <end position="25"/>
    </location>
</feature>
<evidence type="ECO:0000256" key="2">
    <source>
        <dbReference type="ARBA" id="ARBA00004922"/>
    </source>
</evidence>
<evidence type="ECO:0000256" key="1">
    <source>
        <dbReference type="ARBA" id="ARBA00001913"/>
    </source>
</evidence>
<feature type="active site" description="Proton donor" evidence="6">
    <location>
        <position position="176"/>
    </location>
</feature>
<keyword evidence="10" id="KW-0812">Transmembrane</keyword>
<dbReference type="Proteomes" id="UP000799766">
    <property type="component" value="Unassembled WGS sequence"/>
</dbReference>
<dbReference type="InterPro" id="IPR012341">
    <property type="entry name" value="6hp_glycosidase-like_sf"/>
</dbReference>
<feature type="active site" evidence="6">
    <location>
        <position position="312"/>
    </location>
</feature>
<dbReference type="FunFam" id="1.50.10.10:FF:000037">
    <property type="entry name" value="alpha-1,2-Mannosidase"/>
    <property type="match status" value="1"/>
</dbReference>
<evidence type="ECO:0000256" key="4">
    <source>
        <dbReference type="ARBA" id="ARBA00022801"/>
    </source>
</evidence>
<dbReference type="InterPro" id="IPR036026">
    <property type="entry name" value="Seven-hairpin_glycosidases"/>
</dbReference>
<dbReference type="EMBL" id="MU001675">
    <property type="protein sequence ID" value="KAF2459644.1"/>
    <property type="molecule type" value="Genomic_DNA"/>
</dbReference>
<feature type="active site" description="Proton donor" evidence="6">
    <location>
        <position position="427"/>
    </location>
</feature>
<dbReference type="UniPathway" id="UPA00378"/>
<dbReference type="GO" id="GO:0036503">
    <property type="term" value="P:ERAD pathway"/>
    <property type="evidence" value="ECO:0007669"/>
    <property type="project" value="UniProtKB-ARBA"/>
</dbReference>
<keyword evidence="10" id="KW-0472">Membrane</keyword>
<keyword evidence="4 9" id="KW-0378">Hydrolase</keyword>